<accession>A0AAD8EG08</accession>
<sequence>QTKITEVLTSDRNSEHISHSRKHSVEKVEQRTKQELQTRNMQQAFPTPKIHT</sequence>
<organism evidence="2 3">
    <name type="scientific">Diploptera punctata</name>
    <name type="common">Pacific beetle cockroach</name>
    <dbReference type="NCBI Taxonomy" id="6984"/>
    <lineage>
        <taxon>Eukaryota</taxon>
        <taxon>Metazoa</taxon>
        <taxon>Ecdysozoa</taxon>
        <taxon>Arthropoda</taxon>
        <taxon>Hexapoda</taxon>
        <taxon>Insecta</taxon>
        <taxon>Pterygota</taxon>
        <taxon>Neoptera</taxon>
        <taxon>Polyneoptera</taxon>
        <taxon>Dictyoptera</taxon>
        <taxon>Blattodea</taxon>
        <taxon>Blaberoidea</taxon>
        <taxon>Blaberidae</taxon>
        <taxon>Diplopterinae</taxon>
        <taxon>Diploptera</taxon>
    </lineage>
</organism>
<dbReference type="AlphaFoldDB" id="A0AAD8EG08"/>
<reference evidence="2" key="1">
    <citation type="journal article" date="2023" name="IScience">
        <title>Live-bearing cockroach genome reveals convergent evolutionary mechanisms linked to viviparity in insects and beyond.</title>
        <authorList>
            <person name="Fouks B."/>
            <person name="Harrison M.C."/>
            <person name="Mikhailova A.A."/>
            <person name="Marchal E."/>
            <person name="English S."/>
            <person name="Carruthers M."/>
            <person name="Jennings E.C."/>
            <person name="Chiamaka E.L."/>
            <person name="Frigard R.A."/>
            <person name="Pippel M."/>
            <person name="Attardo G.M."/>
            <person name="Benoit J.B."/>
            <person name="Bornberg-Bauer E."/>
            <person name="Tobe S.S."/>
        </authorList>
    </citation>
    <scope>NUCLEOTIDE SEQUENCE</scope>
    <source>
        <strain evidence="2">Stay&amp;Tobe</strain>
    </source>
</reference>
<feature type="region of interest" description="Disordered" evidence="1">
    <location>
        <begin position="1"/>
        <end position="28"/>
    </location>
</feature>
<evidence type="ECO:0000313" key="3">
    <source>
        <dbReference type="Proteomes" id="UP001233999"/>
    </source>
</evidence>
<comment type="caution">
    <text evidence="2">The sequence shown here is derived from an EMBL/GenBank/DDBJ whole genome shotgun (WGS) entry which is preliminary data.</text>
</comment>
<reference evidence="2" key="2">
    <citation type="submission" date="2023-05" db="EMBL/GenBank/DDBJ databases">
        <authorList>
            <person name="Fouks B."/>
        </authorList>
    </citation>
    <scope>NUCLEOTIDE SEQUENCE</scope>
    <source>
        <strain evidence="2">Stay&amp;Tobe</strain>
        <tissue evidence="2">Testes</tissue>
    </source>
</reference>
<dbReference type="EMBL" id="JASPKZ010005688">
    <property type="protein sequence ID" value="KAJ9588327.1"/>
    <property type="molecule type" value="Genomic_DNA"/>
</dbReference>
<gene>
    <name evidence="2" type="ORF">L9F63_018303</name>
</gene>
<dbReference type="Proteomes" id="UP001233999">
    <property type="component" value="Unassembled WGS sequence"/>
</dbReference>
<protein>
    <submittedName>
        <fullName evidence="2">Uncharacterized protein</fullName>
    </submittedName>
</protein>
<keyword evidence="3" id="KW-1185">Reference proteome</keyword>
<evidence type="ECO:0000313" key="2">
    <source>
        <dbReference type="EMBL" id="KAJ9588327.1"/>
    </source>
</evidence>
<evidence type="ECO:0000256" key="1">
    <source>
        <dbReference type="SAM" id="MobiDB-lite"/>
    </source>
</evidence>
<feature type="non-terminal residue" evidence="2">
    <location>
        <position position="1"/>
    </location>
</feature>
<proteinExistence type="predicted"/>
<feature type="compositionally biased region" description="Polar residues" evidence="1">
    <location>
        <begin position="1"/>
        <end position="11"/>
    </location>
</feature>
<name>A0AAD8EG08_DIPPU</name>
<feature type="compositionally biased region" description="Basic and acidic residues" evidence="1">
    <location>
        <begin position="12"/>
        <end position="28"/>
    </location>
</feature>
<feature type="non-terminal residue" evidence="2">
    <location>
        <position position="52"/>
    </location>
</feature>